<feature type="domain" description="ParB-like N-terminal" evidence="2">
    <location>
        <begin position="22"/>
        <end position="117"/>
    </location>
</feature>
<dbReference type="EMBL" id="LAZR01000304">
    <property type="protein sequence ID" value="KKN75761.1"/>
    <property type="molecule type" value="Genomic_DNA"/>
</dbReference>
<evidence type="ECO:0000313" key="3">
    <source>
        <dbReference type="EMBL" id="KKN75761.1"/>
    </source>
</evidence>
<dbReference type="SUPFAM" id="SSF109709">
    <property type="entry name" value="KorB DNA-binding domain-like"/>
    <property type="match status" value="1"/>
</dbReference>
<dbReference type="AlphaFoldDB" id="A0A0F9VQN3"/>
<dbReference type="CDD" id="cd16406">
    <property type="entry name" value="ParB_N_like"/>
    <property type="match status" value="1"/>
</dbReference>
<dbReference type="PANTHER" id="PTHR33375">
    <property type="entry name" value="CHROMOSOME-PARTITIONING PROTEIN PARB-RELATED"/>
    <property type="match status" value="1"/>
</dbReference>
<feature type="compositionally biased region" description="Acidic residues" evidence="1">
    <location>
        <begin position="401"/>
        <end position="413"/>
    </location>
</feature>
<feature type="compositionally biased region" description="Basic and acidic residues" evidence="1">
    <location>
        <begin position="384"/>
        <end position="400"/>
    </location>
</feature>
<dbReference type="Pfam" id="PF02195">
    <property type="entry name" value="ParB_N"/>
    <property type="match status" value="1"/>
</dbReference>
<dbReference type="SMART" id="SM00470">
    <property type="entry name" value="ParB"/>
    <property type="match status" value="1"/>
</dbReference>
<dbReference type="SUPFAM" id="SSF110849">
    <property type="entry name" value="ParB/Sulfiredoxin"/>
    <property type="match status" value="1"/>
</dbReference>
<name>A0A0F9VQN3_9ZZZZ</name>
<dbReference type="InterPro" id="IPR050336">
    <property type="entry name" value="Chromosome_partition/occlusion"/>
</dbReference>
<accession>A0A0F9VQN3</accession>
<dbReference type="Gene3D" id="1.10.10.2830">
    <property type="match status" value="1"/>
</dbReference>
<sequence>MTNPKSKSRAAGATSLPELEPQMIPLNKLVISPKNVRKTPATEDQDAELYASIKETGLKQNLLVHKVGTKFHVHAGGRRLAALNKLAEDKIIKPNHPIACSVEDPDQAEDTSAAENMIRAAMHAADQFEAFAALRKKGRTEDEIAKRFGITNDLVRRRLKLASVSPDLMQVFRDGEMSLDCIMAFTLTDDHARQNEAWEVVKQNYNPSPHSIRNQLTQKSYSGSSKLALFVGIDTYKQAGGSVIEDLFAERDAMHLEDPDLLEKLAMDKLQGLAKDATKTWKWAEACLDVDYDSFRPYGRVYPGPLDPDPELEAELAKLQTRQVALESDYDEETWTEELQEEEQKIWARIREIEAIQEANVAYTDEDHKVAGCIVSISHDGEPRLETGLVRPEDIPKPAETDVEDDAEDESTSEGDNSPSGPAIELPAAMSRPDTPLNATDAARKEQGIPRSLADDLRATRHQILRAHLAADYTTAYDAMLYAMAISVLGNYRSQSPLDLSLRPATTTASREVLKDTVAERMLEALNDGLNLAWMEAKAPEDLAQMSALPERDKQALFAWCAAYALNQQLSNDTGASAVIEAIGSRLNVDVAACWRPTADTYWGRVKKDHALDMAKALIDDRWADDKSGLRKAEIAKSMEQAFCDTPQEAAGLTSQAAAKTSRWLPDGMAVGGEEIDQTQPDTAEVDAVVPADDADALPAFMSDAA</sequence>
<evidence type="ECO:0000256" key="1">
    <source>
        <dbReference type="SAM" id="MobiDB-lite"/>
    </source>
</evidence>
<dbReference type="Gene3D" id="3.90.1530.30">
    <property type="match status" value="1"/>
</dbReference>
<feature type="region of interest" description="Disordered" evidence="1">
    <location>
        <begin position="384"/>
        <end position="451"/>
    </location>
</feature>
<evidence type="ECO:0000259" key="2">
    <source>
        <dbReference type="SMART" id="SM00470"/>
    </source>
</evidence>
<dbReference type="InterPro" id="IPR003115">
    <property type="entry name" value="ParB_N"/>
</dbReference>
<dbReference type="PANTHER" id="PTHR33375:SF7">
    <property type="entry name" value="CHROMOSOME 2-PARTITIONING PROTEIN PARB-RELATED"/>
    <property type="match status" value="1"/>
</dbReference>
<proteinExistence type="predicted"/>
<dbReference type="GO" id="GO:0005694">
    <property type="term" value="C:chromosome"/>
    <property type="evidence" value="ECO:0007669"/>
    <property type="project" value="TreeGrafter"/>
</dbReference>
<comment type="caution">
    <text evidence="3">The sequence shown here is derived from an EMBL/GenBank/DDBJ whole genome shotgun (WGS) entry which is preliminary data.</text>
</comment>
<gene>
    <name evidence="3" type="ORF">LCGC14_0377590</name>
</gene>
<dbReference type="GO" id="GO:0007059">
    <property type="term" value="P:chromosome segregation"/>
    <property type="evidence" value="ECO:0007669"/>
    <property type="project" value="TreeGrafter"/>
</dbReference>
<reference evidence="3" key="1">
    <citation type="journal article" date="2015" name="Nature">
        <title>Complex archaea that bridge the gap between prokaryotes and eukaryotes.</title>
        <authorList>
            <person name="Spang A."/>
            <person name="Saw J.H."/>
            <person name="Jorgensen S.L."/>
            <person name="Zaremba-Niedzwiedzka K."/>
            <person name="Martijn J."/>
            <person name="Lind A.E."/>
            <person name="van Eijk R."/>
            <person name="Schleper C."/>
            <person name="Guy L."/>
            <person name="Ettema T.J."/>
        </authorList>
    </citation>
    <scope>NUCLEOTIDE SEQUENCE</scope>
</reference>
<protein>
    <recommendedName>
        <fullName evidence="2">ParB-like N-terminal domain-containing protein</fullName>
    </recommendedName>
</protein>
<organism evidence="3">
    <name type="scientific">marine sediment metagenome</name>
    <dbReference type="NCBI Taxonomy" id="412755"/>
    <lineage>
        <taxon>unclassified sequences</taxon>
        <taxon>metagenomes</taxon>
        <taxon>ecological metagenomes</taxon>
    </lineage>
</organism>
<dbReference type="InterPro" id="IPR036086">
    <property type="entry name" value="ParB/Sulfiredoxin_sf"/>
</dbReference>
<feature type="compositionally biased region" description="Basic and acidic residues" evidence="1">
    <location>
        <begin position="442"/>
        <end position="451"/>
    </location>
</feature>